<feature type="binding site" description="axial binding residue" evidence="14">
    <location>
        <position position="18"/>
    </location>
    <ligand>
        <name>heme</name>
        <dbReference type="ChEBI" id="CHEBI:30413"/>
    </ligand>
    <ligandPart>
        <name>Fe</name>
        <dbReference type="ChEBI" id="CHEBI:18248"/>
    </ligandPart>
</feature>
<reference evidence="17" key="1">
    <citation type="submission" date="2015-05" db="EMBL/GenBank/DDBJ databases">
        <authorList>
            <person name="Rodrigo-Torres Lidia"/>
            <person name="Arahal R.David."/>
        </authorList>
    </citation>
    <scope>NUCLEOTIDE SEQUENCE [LARGE SCALE GENOMIC DNA]</scope>
    <source>
        <strain evidence="17">CECT 7321</strain>
    </source>
</reference>
<evidence type="ECO:0000256" key="3">
    <source>
        <dbReference type="ARBA" id="ARBA00006501"/>
    </source>
</evidence>
<dbReference type="GO" id="GO:0005886">
    <property type="term" value="C:plasma membrane"/>
    <property type="evidence" value="ECO:0007669"/>
    <property type="project" value="UniProtKB-SubCell"/>
</dbReference>
<dbReference type="PANTHER" id="PTHR40255:SF1">
    <property type="entry name" value="PROTOPORPHYRINOGEN IX OXIDASE"/>
    <property type="match status" value="1"/>
</dbReference>
<evidence type="ECO:0000256" key="14">
    <source>
        <dbReference type="HAMAP-Rule" id="MF_02239"/>
    </source>
</evidence>
<keyword evidence="10 14" id="KW-0560">Oxidoreductase</keyword>
<organism evidence="16 17">
    <name type="scientific">Phaeobacter italicus</name>
    <dbReference type="NCBI Taxonomy" id="481446"/>
    <lineage>
        <taxon>Bacteria</taxon>
        <taxon>Pseudomonadati</taxon>
        <taxon>Pseudomonadota</taxon>
        <taxon>Alphaproteobacteria</taxon>
        <taxon>Rhodobacterales</taxon>
        <taxon>Roseobacteraceae</taxon>
        <taxon>Phaeobacter</taxon>
    </lineage>
</organism>
<evidence type="ECO:0000256" key="1">
    <source>
        <dbReference type="ARBA" id="ARBA00004651"/>
    </source>
</evidence>
<keyword evidence="5 14" id="KW-1003">Cell membrane</keyword>
<dbReference type="GO" id="GO:0046872">
    <property type="term" value="F:metal ion binding"/>
    <property type="evidence" value="ECO:0007669"/>
    <property type="project" value="UniProtKB-UniRule"/>
</dbReference>
<evidence type="ECO:0000256" key="12">
    <source>
        <dbReference type="ARBA" id="ARBA00023136"/>
    </source>
</evidence>
<dbReference type="GO" id="GO:0070818">
    <property type="term" value="F:protoporphyrinogen oxidase activity"/>
    <property type="evidence" value="ECO:0007669"/>
    <property type="project" value="UniProtKB-UniRule"/>
</dbReference>
<dbReference type="Proteomes" id="UP000043764">
    <property type="component" value="Unassembled WGS sequence"/>
</dbReference>
<dbReference type="InterPro" id="IPR005265">
    <property type="entry name" value="HemJ-like"/>
</dbReference>
<dbReference type="EMBL" id="CVRL01000045">
    <property type="protein sequence ID" value="CRL12690.1"/>
    <property type="molecule type" value="Genomic_DNA"/>
</dbReference>
<comment type="function">
    <text evidence="14 15">Catalyzes the oxidation of protoporphyrinogen IX to protoporphyrin IX.</text>
</comment>
<dbReference type="PANTHER" id="PTHR40255">
    <property type="entry name" value="UPF0093 MEMBRANE PROTEIN SLR1790"/>
    <property type="match status" value="1"/>
</dbReference>
<keyword evidence="11 14" id="KW-0408">Iron</keyword>
<comment type="subcellular location">
    <subcellularLocation>
        <location evidence="1 14">Cell membrane</location>
        <topology evidence="1 14">Multi-pass membrane protein</topology>
    </subcellularLocation>
</comment>
<dbReference type="STRING" id="481446.NIT7645_02893"/>
<dbReference type="PIRSF" id="PIRSF004638">
    <property type="entry name" value="UCP004638"/>
    <property type="match status" value="1"/>
</dbReference>
<keyword evidence="7 14" id="KW-0812">Transmembrane</keyword>
<protein>
    <recommendedName>
        <fullName evidence="4 14">Protoporphyrinogen IX oxidase</fullName>
        <shortName evidence="14">PPO</shortName>
        <ecNumber evidence="14 15">1.3.99.-</ecNumber>
    </recommendedName>
</protein>
<keyword evidence="12 14" id="KW-0472">Membrane</keyword>
<keyword evidence="6 14" id="KW-0349">Heme</keyword>
<keyword evidence="17" id="KW-1185">Reference proteome</keyword>
<evidence type="ECO:0000256" key="13">
    <source>
        <dbReference type="ARBA" id="ARBA00048390"/>
    </source>
</evidence>
<feature type="binding site" description="axial binding residue" evidence="14">
    <location>
        <position position="96"/>
    </location>
    <ligand>
        <name>heme</name>
        <dbReference type="ChEBI" id="CHEBI:30413"/>
    </ligand>
    <ligandPart>
        <name>Fe</name>
        <dbReference type="ChEBI" id="CHEBI:18248"/>
    </ligandPart>
</feature>
<comment type="subunit">
    <text evidence="14">Homodimer.</text>
</comment>
<feature type="transmembrane region" description="Helical" evidence="14">
    <location>
        <begin position="91"/>
        <end position="111"/>
    </location>
</feature>
<comment type="similarity">
    <text evidence="3 14 15">Belongs to the HemJ family.</text>
</comment>
<evidence type="ECO:0000256" key="15">
    <source>
        <dbReference type="PIRNR" id="PIRNR004638"/>
    </source>
</evidence>
<evidence type="ECO:0000256" key="10">
    <source>
        <dbReference type="ARBA" id="ARBA00023002"/>
    </source>
</evidence>
<dbReference type="RefSeq" id="WP_008560739.1">
    <property type="nucleotide sequence ID" value="NZ_CAKZKN010000081.1"/>
</dbReference>
<accession>A0A0H5DJ97</accession>
<dbReference type="AlphaFoldDB" id="A0A0H5DJ97"/>
<name>A0A0H5DJ97_9RHOB</name>
<dbReference type="EC" id="1.3.99.-" evidence="14 15"/>
<dbReference type="Pfam" id="PF03653">
    <property type="entry name" value="UPF0093"/>
    <property type="match status" value="1"/>
</dbReference>
<keyword evidence="8 14" id="KW-0479">Metal-binding</keyword>
<comment type="cofactor">
    <cofactor evidence="14 15">
        <name>heme b</name>
        <dbReference type="ChEBI" id="CHEBI:60344"/>
    </cofactor>
    <text evidence="14 15">Binds 1 heme b (iron(II)-protoporphyrin IX) group per subunit.</text>
</comment>
<dbReference type="GeneID" id="78398726"/>
<sequence length="151" mass="17620">MDLTDLLFEIYPYAKSLHIMAVISWMAGLFYLPRLFVYHVEQAQKVPDSLPIFVMMEEKLLRIIMRPAMIVSWLAGGIMVLTPGIVDWSSLWPWSKGLSVLGMTWFQHWLLARHREFAAGENTRTGRRYRMMNEVPTLLMVVIVISVIFKF</sequence>
<evidence type="ECO:0000256" key="5">
    <source>
        <dbReference type="ARBA" id="ARBA00022475"/>
    </source>
</evidence>
<evidence type="ECO:0000256" key="6">
    <source>
        <dbReference type="ARBA" id="ARBA00022617"/>
    </source>
</evidence>
<evidence type="ECO:0000313" key="16">
    <source>
        <dbReference type="EMBL" id="CRL12690.1"/>
    </source>
</evidence>
<keyword evidence="9 14" id="KW-1133">Transmembrane helix</keyword>
<evidence type="ECO:0000256" key="7">
    <source>
        <dbReference type="ARBA" id="ARBA00022692"/>
    </source>
</evidence>
<evidence type="ECO:0000256" key="9">
    <source>
        <dbReference type="ARBA" id="ARBA00022989"/>
    </source>
</evidence>
<feature type="transmembrane region" description="Helical" evidence="14">
    <location>
        <begin position="131"/>
        <end position="149"/>
    </location>
</feature>
<evidence type="ECO:0000256" key="2">
    <source>
        <dbReference type="ARBA" id="ARBA00005073"/>
    </source>
</evidence>
<dbReference type="HAMAP" id="MF_02239">
    <property type="entry name" value="HemJ"/>
    <property type="match status" value="1"/>
</dbReference>
<evidence type="ECO:0000256" key="11">
    <source>
        <dbReference type="ARBA" id="ARBA00023004"/>
    </source>
</evidence>
<gene>
    <name evidence="16" type="ORF">NIT7321_03570</name>
</gene>
<comment type="pathway">
    <text evidence="2 14 15">Porphyrin-containing compound metabolism; protoporphyrin-IX biosynthesis; protoporphyrin-IX from protoporphyrinogen-IX: step 1/1.</text>
</comment>
<proteinExistence type="inferred from homology"/>
<feature type="transmembrane region" description="Helical" evidence="14">
    <location>
        <begin position="12"/>
        <end position="32"/>
    </location>
</feature>
<dbReference type="UniPathway" id="UPA00251">
    <property type="reaction ID" value="UER00324"/>
</dbReference>
<comment type="catalytic activity">
    <reaction evidence="13 14 15">
        <text>protoporphyrinogen IX + 3 A = protoporphyrin IX + 3 AH2</text>
        <dbReference type="Rhea" id="RHEA:62000"/>
        <dbReference type="ChEBI" id="CHEBI:13193"/>
        <dbReference type="ChEBI" id="CHEBI:17499"/>
        <dbReference type="ChEBI" id="CHEBI:57306"/>
        <dbReference type="ChEBI" id="CHEBI:57307"/>
    </reaction>
</comment>
<evidence type="ECO:0000313" key="17">
    <source>
        <dbReference type="Proteomes" id="UP000043764"/>
    </source>
</evidence>
<dbReference type="GO" id="GO:0006782">
    <property type="term" value="P:protoporphyrinogen IX biosynthetic process"/>
    <property type="evidence" value="ECO:0007669"/>
    <property type="project" value="UniProtKB-UniRule"/>
</dbReference>
<evidence type="ECO:0000256" key="4">
    <source>
        <dbReference type="ARBA" id="ARBA00017504"/>
    </source>
</evidence>
<feature type="transmembrane region" description="Helical" evidence="14">
    <location>
        <begin position="63"/>
        <end position="85"/>
    </location>
</feature>
<evidence type="ECO:0000256" key="8">
    <source>
        <dbReference type="ARBA" id="ARBA00022723"/>
    </source>
</evidence>